<dbReference type="GO" id="GO:0003729">
    <property type="term" value="F:mRNA binding"/>
    <property type="evidence" value="ECO:0007669"/>
    <property type="project" value="TreeGrafter"/>
</dbReference>
<keyword evidence="2" id="KW-0396">Initiation factor</keyword>
<reference evidence="4 5" key="1">
    <citation type="submission" date="2023-10" db="EMBL/GenBank/DDBJ databases">
        <authorList>
            <person name="Maclean D."/>
            <person name="Macfadyen A."/>
        </authorList>
    </citation>
    <scope>NUCLEOTIDE SEQUENCE [LARGE SCALE GENOMIC DNA]</scope>
</reference>
<dbReference type="GO" id="GO:0016281">
    <property type="term" value="C:eukaryotic translation initiation factor 4F complex"/>
    <property type="evidence" value="ECO:0007669"/>
    <property type="project" value="TreeGrafter"/>
</dbReference>
<dbReference type="GO" id="GO:0003743">
    <property type="term" value="F:translation initiation factor activity"/>
    <property type="evidence" value="ECO:0007669"/>
    <property type="project" value="UniProtKB-KW"/>
</dbReference>
<proteinExistence type="inferred from homology"/>
<dbReference type="AlphaFoldDB" id="A0AAV1I299"/>
<evidence type="ECO:0000256" key="1">
    <source>
        <dbReference type="ARBA" id="ARBA00005775"/>
    </source>
</evidence>
<organism evidence="4 5">
    <name type="scientific">Coccomyxa viridis</name>
    <dbReference type="NCBI Taxonomy" id="1274662"/>
    <lineage>
        <taxon>Eukaryota</taxon>
        <taxon>Viridiplantae</taxon>
        <taxon>Chlorophyta</taxon>
        <taxon>core chlorophytes</taxon>
        <taxon>Trebouxiophyceae</taxon>
        <taxon>Trebouxiophyceae incertae sedis</taxon>
        <taxon>Coccomyxaceae</taxon>
        <taxon>Coccomyxa</taxon>
    </lineage>
</organism>
<dbReference type="PANTHER" id="PTHR23253:SF9">
    <property type="entry name" value="EUKARYOTIC TRANSLATION INITIATION FACTOR 4 GAMMA 2"/>
    <property type="match status" value="1"/>
</dbReference>
<dbReference type="Pfam" id="PF02854">
    <property type="entry name" value="MIF4G"/>
    <property type="match status" value="1"/>
</dbReference>
<dbReference type="InterPro" id="IPR003890">
    <property type="entry name" value="MIF4G-like_typ-3"/>
</dbReference>
<dbReference type="Proteomes" id="UP001314263">
    <property type="component" value="Unassembled WGS sequence"/>
</dbReference>
<evidence type="ECO:0000256" key="2">
    <source>
        <dbReference type="ARBA" id="ARBA00022540"/>
    </source>
</evidence>
<keyword evidence="5" id="KW-1185">Reference proteome</keyword>
<comment type="similarity">
    <text evidence="1">Belongs to the eukaryotic initiation factor 4G family.</text>
</comment>
<sequence length="285" mass="32941">MSYSISDLKRYRHDHNPRDVPNEVRNFNTYLQKSPQLATQLQLIVERDGIVRLNDMLIDPSVVILRRLKSILNRLSRENYDKLFAEITRLSKQQSEIVDRVIDVILQNIKLSDCFIRLYAILVRDVESHSLWESSAASFADGLTEKCLQDFETFQSVEVRASLKKRLSDATDCDQKLEIEGRVKRENRAVVQFLGHLFLHDMVCGATVTGIIERLLAPHPDEDSLDEHNIDYLLAIYALVLRKLTAADPETVMATNQRIISLLDQAINMRLKFMIQNFVKQNRLC</sequence>
<dbReference type="Gene3D" id="1.25.40.180">
    <property type="match status" value="1"/>
</dbReference>
<accession>A0AAV1I299</accession>
<evidence type="ECO:0000313" key="5">
    <source>
        <dbReference type="Proteomes" id="UP001314263"/>
    </source>
</evidence>
<dbReference type="InterPro" id="IPR016024">
    <property type="entry name" value="ARM-type_fold"/>
</dbReference>
<dbReference type="SMART" id="SM00543">
    <property type="entry name" value="MIF4G"/>
    <property type="match status" value="1"/>
</dbReference>
<evidence type="ECO:0000313" key="4">
    <source>
        <dbReference type="EMBL" id="CAK0775894.1"/>
    </source>
</evidence>
<protein>
    <submittedName>
        <fullName evidence="4">Uncharacterized protein</fullName>
    </submittedName>
</protein>
<dbReference type="PANTHER" id="PTHR23253">
    <property type="entry name" value="EUKARYOTIC TRANSLATION INITIATION FACTOR 4 GAMMA"/>
    <property type="match status" value="1"/>
</dbReference>
<name>A0AAV1I299_9CHLO</name>
<comment type="caution">
    <text evidence="4">The sequence shown here is derived from an EMBL/GenBank/DDBJ whole genome shotgun (WGS) entry which is preliminary data.</text>
</comment>
<evidence type="ECO:0000256" key="3">
    <source>
        <dbReference type="ARBA" id="ARBA00022917"/>
    </source>
</evidence>
<dbReference type="EMBL" id="CAUYUE010000005">
    <property type="protein sequence ID" value="CAK0775894.1"/>
    <property type="molecule type" value="Genomic_DNA"/>
</dbReference>
<gene>
    <name evidence="4" type="ORF">CVIRNUC_004317</name>
</gene>
<dbReference type="SUPFAM" id="SSF48371">
    <property type="entry name" value="ARM repeat"/>
    <property type="match status" value="1"/>
</dbReference>
<keyword evidence="3" id="KW-0648">Protein biosynthesis</keyword>